<comment type="caution">
    <text evidence="5">The sequence shown here is derived from an EMBL/GenBank/DDBJ whole genome shotgun (WGS) entry which is preliminary data.</text>
</comment>
<dbReference type="Proteomes" id="UP000314294">
    <property type="component" value="Unassembled WGS sequence"/>
</dbReference>
<feature type="domain" description="Interferon/interleukin receptor" evidence="4">
    <location>
        <begin position="103"/>
        <end position="201"/>
    </location>
</feature>
<evidence type="ECO:0000256" key="1">
    <source>
        <dbReference type="SAM" id="MobiDB-lite"/>
    </source>
</evidence>
<reference evidence="5 6" key="1">
    <citation type="submission" date="2019-03" db="EMBL/GenBank/DDBJ databases">
        <title>First draft genome of Liparis tanakae, snailfish: a comprehensive survey of snailfish specific genes.</title>
        <authorList>
            <person name="Kim W."/>
            <person name="Song I."/>
            <person name="Jeong J.-H."/>
            <person name="Kim D."/>
            <person name="Kim S."/>
            <person name="Ryu S."/>
            <person name="Song J.Y."/>
            <person name="Lee S.K."/>
        </authorList>
    </citation>
    <scope>NUCLEOTIDE SEQUENCE [LARGE SCALE GENOMIC DNA]</scope>
    <source>
        <tissue evidence="5">Muscle</tissue>
    </source>
</reference>
<dbReference type="SUPFAM" id="SSF49265">
    <property type="entry name" value="Fibronectin type III"/>
    <property type="match status" value="2"/>
</dbReference>
<feature type="transmembrane region" description="Helical" evidence="2">
    <location>
        <begin position="208"/>
        <end position="236"/>
    </location>
</feature>
<organism evidence="5 6">
    <name type="scientific">Liparis tanakae</name>
    <name type="common">Tanaka's snailfish</name>
    <dbReference type="NCBI Taxonomy" id="230148"/>
    <lineage>
        <taxon>Eukaryota</taxon>
        <taxon>Metazoa</taxon>
        <taxon>Chordata</taxon>
        <taxon>Craniata</taxon>
        <taxon>Vertebrata</taxon>
        <taxon>Euteleostomi</taxon>
        <taxon>Actinopterygii</taxon>
        <taxon>Neopterygii</taxon>
        <taxon>Teleostei</taxon>
        <taxon>Neoteleostei</taxon>
        <taxon>Acanthomorphata</taxon>
        <taxon>Eupercaria</taxon>
        <taxon>Perciformes</taxon>
        <taxon>Cottioidei</taxon>
        <taxon>Cottales</taxon>
        <taxon>Liparidae</taxon>
        <taxon>Liparis</taxon>
    </lineage>
</organism>
<dbReference type="PANTHER" id="PTHR20859">
    <property type="entry name" value="INTERFERON/INTERLEUKIN RECEPTOR"/>
    <property type="match status" value="1"/>
</dbReference>
<dbReference type="InterPro" id="IPR013783">
    <property type="entry name" value="Ig-like_fold"/>
</dbReference>
<evidence type="ECO:0000259" key="3">
    <source>
        <dbReference type="Pfam" id="PF01108"/>
    </source>
</evidence>
<gene>
    <name evidence="5" type="primary">Il10ra</name>
    <name evidence="5" type="ORF">EYF80_038380</name>
</gene>
<protein>
    <submittedName>
        <fullName evidence="5">Interleukin-10 receptor subunit alpha</fullName>
    </submittedName>
</protein>
<dbReference type="InterPro" id="IPR003961">
    <property type="entry name" value="FN3_dom"/>
</dbReference>
<feature type="compositionally biased region" description="Basic and acidic residues" evidence="1">
    <location>
        <begin position="339"/>
        <end position="348"/>
    </location>
</feature>
<accession>A0A4Z2GCW3</accession>
<evidence type="ECO:0000259" key="4">
    <source>
        <dbReference type="Pfam" id="PF09294"/>
    </source>
</evidence>
<sequence length="536" mass="58499">MTPTGLDVPQPEKLDVKISDGEVIAHWRRPADAPSNSQYDVRMAKYSGDWAAVAGCTGINTTYCDLTSLVHDYRSGYKVKVQLVSGEDASAWTLKKFLPNTSELQPPSFNLWATSSTLTVYVHEKPILKKIFPYGLIYTIHLEERGQHEKNTTAYLRDDVGEDQRTKSFASLGWGREYCVSIRVEGLGAPTASSASPRQCLLLPEQEWFLVAVSSLAVLGVLVSVAIVVTVLLCYLRRPENKPAALKSPASGWLPLSVGEGPMELVTDKGWFLSSDKKEAKNRVKDRVAAVTDDDREEDRRTSTDSGLGIESNSAPRHEDSGCGSLGEEDTSTSCHTDYPLKEERSDADGGAGLRSSSVNLEAQGGGSLLVPGVNYRSHAPPSSSSVRIQVCDDDEEEEERYNRTLPEVFAGYRAGLQCCVCSGAGRCAWCRERGHREAERRKRYGASCVESGRPSAPCDFVDSLKGPLTFLSYSKRTQMDTVVVDDSETTFLRLAATFPLLTALSPPPPPLVAGGRDFNTNRPALSLCDVQLTAD</sequence>
<dbReference type="PANTHER" id="PTHR20859:SF94">
    <property type="entry name" value="CYTOKINE RECEPTOR FAMILY MEMBER B7"/>
    <property type="match status" value="1"/>
</dbReference>
<dbReference type="Pfam" id="PF01108">
    <property type="entry name" value="Tissue_fac"/>
    <property type="match status" value="1"/>
</dbReference>
<dbReference type="InterPro" id="IPR015373">
    <property type="entry name" value="Interferon/interleukin_rcp_dom"/>
</dbReference>
<keyword evidence="2" id="KW-1133">Transmembrane helix</keyword>
<evidence type="ECO:0000313" key="5">
    <source>
        <dbReference type="EMBL" id="TNN51407.1"/>
    </source>
</evidence>
<feature type="region of interest" description="Disordered" evidence="1">
    <location>
        <begin position="283"/>
        <end position="359"/>
    </location>
</feature>
<dbReference type="OrthoDB" id="8805892at2759"/>
<dbReference type="GO" id="GO:0005886">
    <property type="term" value="C:plasma membrane"/>
    <property type="evidence" value="ECO:0007669"/>
    <property type="project" value="TreeGrafter"/>
</dbReference>
<dbReference type="InterPro" id="IPR036116">
    <property type="entry name" value="FN3_sf"/>
</dbReference>
<dbReference type="EMBL" id="SRLO01000583">
    <property type="protein sequence ID" value="TNN51407.1"/>
    <property type="molecule type" value="Genomic_DNA"/>
</dbReference>
<keyword evidence="2" id="KW-0472">Membrane</keyword>
<dbReference type="GO" id="GO:0004896">
    <property type="term" value="F:cytokine receptor activity"/>
    <property type="evidence" value="ECO:0007669"/>
    <property type="project" value="TreeGrafter"/>
</dbReference>
<dbReference type="AlphaFoldDB" id="A0A4Z2GCW3"/>
<keyword evidence="2" id="KW-0812">Transmembrane</keyword>
<keyword evidence="6" id="KW-1185">Reference proteome</keyword>
<feature type="domain" description="Fibronectin type-III" evidence="3">
    <location>
        <begin position="5"/>
        <end position="92"/>
    </location>
</feature>
<dbReference type="InterPro" id="IPR050650">
    <property type="entry name" value="Type-II_Cytokine-TF_Rcpt"/>
</dbReference>
<name>A0A4Z2GCW3_9TELE</name>
<proteinExistence type="predicted"/>
<dbReference type="Gene3D" id="2.60.40.10">
    <property type="entry name" value="Immunoglobulins"/>
    <property type="match status" value="1"/>
</dbReference>
<evidence type="ECO:0000313" key="6">
    <source>
        <dbReference type="Proteomes" id="UP000314294"/>
    </source>
</evidence>
<dbReference type="Pfam" id="PF09294">
    <property type="entry name" value="Interfer-bind"/>
    <property type="match status" value="1"/>
</dbReference>
<keyword evidence="5" id="KW-0675">Receptor</keyword>
<evidence type="ECO:0000256" key="2">
    <source>
        <dbReference type="SAM" id="Phobius"/>
    </source>
</evidence>